<reference evidence="3" key="1">
    <citation type="journal article" date="2017" name="Gigascience">
        <title>The genome draft of coconut (Cocos nucifera).</title>
        <authorList>
            <person name="Xiao Y."/>
            <person name="Xu P."/>
            <person name="Fan H."/>
            <person name="Baudouin L."/>
            <person name="Xia W."/>
            <person name="Bocs S."/>
            <person name="Xu J."/>
            <person name="Li Q."/>
            <person name="Guo A."/>
            <person name="Zhou L."/>
            <person name="Li J."/>
            <person name="Wu Y."/>
            <person name="Ma Z."/>
            <person name="Armero A."/>
            <person name="Issali A.E."/>
            <person name="Liu N."/>
            <person name="Peng M."/>
            <person name="Yang Y."/>
        </authorList>
    </citation>
    <scope>NUCLEOTIDE SEQUENCE</scope>
    <source>
        <tissue evidence="3">Spear leaf of Hainan Tall coconut</tissue>
    </source>
</reference>
<name>A0A8K0ICH7_COCNU</name>
<organism evidence="3 4">
    <name type="scientific">Cocos nucifera</name>
    <name type="common">Coconut palm</name>
    <dbReference type="NCBI Taxonomy" id="13894"/>
    <lineage>
        <taxon>Eukaryota</taxon>
        <taxon>Viridiplantae</taxon>
        <taxon>Streptophyta</taxon>
        <taxon>Embryophyta</taxon>
        <taxon>Tracheophyta</taxon>
        <taxon>Spermatophyta</taxon>
        <taxon>Magnoliopsida</taxon>
        <taxon>Liliopsida</taxon>
        <taxon>Arecaceae</taxon>
        <taxon>Arecoideae</taxon>
        <taxon>Cocoseae</taxon>
        <taxon>Attaleinae</taxon>
        <taxon>Cocos</taxon>
    </lineage>
</organism>
<evidence type="ECO:0000256" key="2">
    <source>
        <dbReference type="PROSITE-ProRule" id="PRU00708"/>
    </source>
</evidence>
<feature type="repeat" description="PPR" evidence="2">
    <location>
        <begin position="547"/>
        <end position="581"/>
    </location>
</feature>
<reference evidence="3" key="2">
    <citation type="submission" date="2019-07" db="EMBL/GenBank/DDBJ databases">
        <authorList>
            <person name="Yang Y."/>
            <person name="Bocs S."/>
            <person name="Baudouin L."/>
        </authorList>
    </citation>
    <scope>NUCLEOTIDE SEQUENCE</scope>
    <source>
        <tissue evidence="3">Spear leaf of Hainan Tall coconut</tissue>
    </source>
</reference>
<protein>
    <submittedName>
        <fullName evidence="3">Pentatricopeptide repeat-containing protein</fullName>
    </submittedName>
</protein>
<dbReference type="EMBL" id="CM017877">
    <property type="protein sequence ID" value="KAG1347405.1"/>
    <property type="molecule type" value="Genomic_DNA"/>
</dbReference>
<accession>A0A8K0ICH7</accession>
<proteinExistence type="predicted"/>
<keyword evidence="1" id="KW-0677">Repeat</keyword>
<dbReference type="Pfam" id="PF20431">
    <property type="entry name" value="E_motif"/>
    <property type="match status" value="1"/>
</dbReference>
<feature type="repeat" description="PPR" evidence="2">
    <location>
        <begin position="137"/>
        <end position="171"/>
    </location>
</feature>
<keyword evidence="4" id="KW-1185">Reference proteome</keyword>
<dbReference type="FunFam" id="1.25.40.10:FF:000343">
    <property type="entry name" value="Pentatricopeptide repeat-containing protein At3g58590"/>
    <property type="match status" value="1"/>
</dbReference>
<dbReference type="FunFam" id="1.25.40.10:FF:000090">
    <property type="entry name" value="Pentatricopeptide repeat-containing protein, chloroplastic"/>
    <property type="match status" value="1"/>
</dbReference>
<sequence length="932" mass="103736">MNTTFSRPLSRCLPIHLRQWPTLSSFFSSIPCSHIPFSFYSRLRARFQAGDYSSLLAIFVQISREQALKPDRPTYLLLLKASAALPAHPLGLSLHGHILKSGFQDDILVVTALVHILCKCRDVEGARKLFDQIPERDVGAWNAMLSGYACNGYADAALSLFSWMGCCGTKPNSLTLSILLQVVCGFRDERLGRSIHAYAVREHELADSFLGNSLIVYYNKAGDFHISKRLFDRMPQRDNVSWNAMISGYMQSGNGWIALEMFHLLRKQGPCPDLVTLETALQACAQIGEDAIHDGQIIHTLLVKLGIPMDVYAENTLLLMYCKCGNVESGKSLFDSMLERNVVSWNILVNGYVQIKHPEKVLALIRCMRFIKLETNSQLFVSALQAIRLLGGCIKHVMGVHCLIIVMGFDSDIFVSSTLIAAYGDCSELEFAHRILDCVVSERSAATVCWNTMLSLYTHHGCFSEAVELVGCMLNKACMLDSVTLVNTLSVCTQQLNLRLGKAIHGYAIRNKFQSDVFVATSLIEMYAKCGLLKAACWLFSRTSCRNLVTWNTMIHVCHENGFPRASLQLFHLMQQHDGPMLDATTLVGVIEAIAQRRYESERNYIHKFAIETGLSSDEFIANSLISMHARLGDFDKASTVFNRARKVGTATWNTMIVEYSCHGLVDEALSVFHAMKLNNVPPDSITLLCVLRVSASLGSLNCIMWLHGIIIKAGCESDLFVGTSLLDAYAKCGDLSMARLIFDNMNSKTEVSWNSMIQGYGMHGHAVEVGKLFSQMQQSGLNPNMVTFLILISACSHAGDVEKGQNYFDLMTHAYSFLPQREHYAAYIDLLSRGRLIKEASEALEKMPINPGPDAWGALLGACQIQGNLEVGLVAAKKLFELDPLHCGYYVLFSNMWMEAGRWTAASEIRRKVDKMGLKKVLGWSKVESIS</sequence>
<dbReference type="GO" id="GO:0003729">
    <property type="term" value="F:mRNA binding"/>
    <property type="evidence" value="ECO:0007669"/>
    <property type="project" value="UniProtKB-ARBA"/>
</dbReference>
<dbReference type="Pfam" id="PF13041">
    <property type="entry name" value="PPR_2"/>
    <property type="match status" value="3"/>
</dbReference>
<dbReference type="Gene3D" id="1.25.40.10">
    <property type="entry name" value="Tetratricopeptide repeat domain"/>
    <property type="match status" value="7"/>
</dbReference>
<evidence type="ECO:0000313" key="3">
    <source>
        <dbReference type="EMBL" id="KAG1347405.1"/>
    </source>
</evidence>
<dbReference type="OrthoDB" id="1902039at2759"/>
<evidence type="ECO:0000313" key="4">
    <source>
        <dbReference type="Proteomes" id="UP000797356"/>
    </source>
</evidence>
<dbReference type="PANTHER" id="PTHR24015">
    <property type="entry name" value="OS07G0578800 PROTEIN-RELATED"/>
    <property type="match status" value="1"/>
</dbReference>
<comment type="caution">
    <text evidence="3">The sequence shown here is derived from an EMBL/GenBank/DDBJ whole genome shotgun (WGS) entry which is preliminary data.</text>
</comment>
<dbReference type="PANTHER" id="PTHR24015:SF553">
    <property type="entry name" value="DYW DOMAIN-CONTAINING PROTEIN"/>
    <property type="match status" value="1"/>
</dbReference>
<feature type="repeat" description="PPR" evidence="2">
    <location>
        <begin position="238"/>
        <end position="272"/>
    </location>
</feature>
<dbReference type="InterPro" id="IPR046960">
    <property type="entry name" value="PPR_At4g14850-like_plant"/>
</dbReference>
<dbReference type="PROSITE" id="PS51375">
    <property type="entry name" value="PPR"/>
    <property type="match status" value="7"/>
</dbReference>
<dbReference type="GO" id="GO:0009451">
    <property type="term" value="P:RNA modification"/>
    <property type="evidence" value="ECO:0007669"/>
    <property type="project" value="InterPro"/>
</dbReference>
<dbReference type="AlphaFoldDB" id="A0A8K0ICH7"/>
<gene>
    <name evidence="3" type="ORF">COCNU_06G012340</name>
</gene>
<dbReference type="Proteomes" id="UP000797356">
    <property type="component" value="Chromosome 6"/>
</dbReference>
<feature type="repeat" description="PPR" evidence="2">
    <location>
        <begin position="446"/>
        <end position="480"/>
    </location>
</feature>
<dbReference type="InterPro" id="IPR011990">
    <property type="entry name" value="TPR-like_helical_dom_sf"/>
</dbReference>
<dbReference type="FunFam" id="1.25.40.10:FF:000073">
    <property type="entry name" value="Pentatricopeptide repeat-containing protein chloroplastic"/>
    <property type="match status" value="1"/>
</dbReference>
<feature type="repeat" description="PPR" evidence="2">
    <location>
        <begin position="750"/>
        <end position="784"/>
    </location>
</feature>
<dbReference type="InterPro" id="IPR046848">
    <property type="entry name" value="E_motif"/>
</dbReference>
<dbReference type="Pfam" id="PF01535">
    <property type="entry name" value="PPR"/>
    <property type="match status" value="8"/>
</dbReference>
<dbReference type="InterPro" id="IPR002885">
    <property type="entry name" value="PPR_rpt"/>
</dbReference>
<feature type="repeat" description="PPR" evidence="2">
    <location>
        <begin position="649"/>
        <end position="683"/>
    </location>
</feature>
<feature type="repeat" description="PPR" evidence="2">
    <location>
        <begin position="310"/>
        <end position="344"/>
    </location>
</feature>
<evidence type="ECO:0000256" key="1">
    <source>
        <dbReference type="ARBA" id="ARBA00022737"/>
    </source>
</evidence>
<dbReference type="NCBIfam" id="TIGR00756">
    <property type="entry name" value="PPR"/>
    <property type="match status" value="4"/>
</dbReference>